<feature type="region of interest" description="Disordered" evidence="1">
    <location>
        <begin position="193"/>
        <end position="216"/>
    </location>
</feature>
<dbReference type="InterPro" id="IPR008984">
    <property type="entry name" value="SMAD_FHA_dom_sf"/>
</dbReference>
<dbReference type="SMART" id="SM00240">
    <property type="entry name" value="FHA"/>
    <property type="match status" value="1"/>
</dbReference>
<dbReference type="InterPro" id="IPR050923">
    <property type="entry name" value="Cell_Proc_Reg/RNA_Proc"/>
</dbReference>
<protein>
    <recommendedName>
        <fullName evidence="3">FHA domain-containing protein</fullName>
    </recommendedName>
</protein>
<dbReference type="RefSeq" id="WP_055944440.1">
    <property type="nucleotide sequence ID" value="NZ_JAQDCV010000005.1"/>
</dbReference>
<feature type="compositionally biased region" description="Low complexity" evidence="1">
    <location>
        <begin position="201"/>
        <end position="212"/>
    </location>
</feature>
<dbReference type="EMBL" id="LLKB01000005">
    <property type="protein sequence ID" value="KQC85022.1"/>
    <property type="molecule type" value="Genomic_DNA"/>
</dbReference>
<gene>
    <name evidence="4" type="ORF">APZ18_09935</name>
</gene>
<feature type="transmembrane region" description="Helical" evidence="2">
    <location>
        <begin position="135"/>
        <end position="155"/>
    </location>
</feature>
<feature type="domain" description="FHA" evidence="3">
    <location>
        <begin position="266"/>
        <end position="317"/>
    </location>
</feature>
<keyword evidence="2" id="KW-0812">Transmembrane</keyword>
<keyword evidence="5" id="KW-1185">Reference proteome</keyword>
<accession>A0AAW3JQC2</accession>
<dbReference type="CDD" id="cd00060">
    <property type="entry name" value="FHA"/>
    <property type="match status" value="1"/>
</dbReference>
<dbReference type="AlphaFoldDB" id="A0AAW3JQC2"/>
<feature type="transmembrane region" description="Helical" evidence="2">
    <location>
        <begin position="99"/>
        <end position="123"/>
    </location>
</feature>
<keyword evidence="2" id="KW-1133">Transmembrane helix</keyword>
<evidence type="ECO:0000256" key="2">
    <source>
        <dbReference type="SAM" id="Phobius"/>
    </source>
</evidence>
<evidence type="ECO:0000313" key="4">
    <source>
        <dbReference type="EMBL" id="KQC85022.1"/>
    </source>
</evidence>
<sequence>MNKLAKFFRIAVVFLLLADIGFLFMPVIKTVQENYPTDIYSQADFIKDTFSKFIMGKSGLKISGSQVLEIMVFVVLPALLSVIFMIVSIVAGSRQIISGFAAIVTAVLNIVFTTKATGIGQIYKKQYQDIVRLRGLNMIMILAVILIICGILIIITKPAKAKKNKDKDNMIPDVEQIHQEQIKPKYEFIDEARPEQAGTSAAEQVQNAQQVQSGEVTHDAGTAQNIENLQKAQPDDSGQGRPRGVMVGITGMYAGAEIPFKPGEELKFGRDNVNDVVFPEARKISRTHCTITWDAQKEEFYIVDNSSNGCFINEMDECIPQNLPIRLEVGTILDIGDDTNRFRLE</sequence>
<dbReference type="PANTHER" id="PTHR23308">
    <property type="entry name" value="NUCLEAR INHIBITOR OF PROTEIN PHOSPHATASE-1"/>
    <property type="match status" value="1"/>
</dbReference>
<evidence type="ECO:0000313" key="5">
    <source>
        <dbReference type="Proteomes" id="UP000050833"/>
    </source>
</evidence>
<comment type="caution">
    <text evidence="4">The sequence shown here is derived from an EMBL/GenBank/DDBJ whole genome shotgun (WGS) entry which is preliminary data.</text>
</comment>
<dbReference type="Gene3D" id="2.60.200.20">
    <property type="match status" value="1"/>
</dbReference>
<dbReference type="Pfam" id="PF00498">
    <property type="entry name" value="FHA"/>
    <property type="match status" value="1"/>
</dbReference>
<feature type="transmembrane region" description="Helical" evidence="2">
    <location>
        <begin position="7"/>
        <end position="28"/>
    </location>
</feature>
<reference evidence="4 5" key="1">
    <citation type="submission" date="2015-10" db="EMBL/GenBank/DDBJ databases">
        <title>Butyribacter intestini gen. nov., sp. nov., a butyric acid-producing bacterium of the family Lachnospiraceae isolated from the human faeces.</title>
        <authorList>
            <person name="Zou Y."/>
            <person name="Xue W."/>
            <person name="Luo G."/>
            <person name="Lv M."/>
        </authorList>
    </citation>
    <scope>NUCLEOTIDE SEQUENCE [LARGE SCALE GENOMIC DNA]</scope>
    <source>
        <strain evidence="4 5">TF01-11</strain>
    </source>
</reference>
<dbReference type="SUPFAM" id="SSF49879">
    <property type="entry name" value="SMAD/FHA domain"/>
    <property type="match status" value="1"/>
</dbReference>
<dbReference type="PROSITE" id="PS50006">
    <property type="entry name" value="FHA_DOMAIN"/>
    <property type="match status" value="1"/>
</dbReference>
<dbReference type="InterPro" id="IPR000253">
    <property type="entry name" value="FHA_dom"/>
</dbReference>
<proteinExistence type="predicted"/>
<name>A0AAW3JQC2_9FIRM</name>
<evidence type="ECO:0000256" key="1">
    <source>
        <dbReference type="SAM" id="MobiDB-lite"/>
    </source>
</evidence>
<feature type="transmembrane region" description="Helical" evidence="2">
    <location>
        <begin position="70"/>
        <end position="92"/>
    </location>
</feature>
<evidence type="ECO:0000259" key="3">
    <source>
        <dbReference type="PROSITE" id="PS50006"/>
    </source>
</evidence>
<organism evidence="4 5">
    <name type="scientific">Butyribacter intestini</name>
    <dbReference type="NCBI Taxonomy" id="1703332"/>
    <lineage>
        <taxon>Bacteria</taxon>
        <taxon>Bacillati</taxon>
        <taxon>Bacillota</taxon>
        <taxon>Clostridia</taxon>
        <taxon>Lachnospirales</taxon>
        <taxon>Lachnospiraceae</taxon>
        <taxon>Butyribacter</taxon>
    </lineage>
</organism>
<dbReference type="Proteomes" id="UP000050833">
    <property type="component" value="Unassembled WGS sequence"/>
</dbReference>
<keyword evidence="2" id="KW-0472">Membrane</keyword>